<dbReference type="Proteomes" id="UP000694546">
    <property type="component" value="Chromosome 14"/>
</dbReference>
<name>A0A8C4ZXP6_GADMO</name>
<protein>
    <submittedName>
        <fullName evidence="1">Uncharacterized protein</fullName>
    </submittedName>
</protein>
<organism evidence="1 2">
    <name type="scientific">Gadus morhua</name>
    <name type="common">Atlantic cod</name>
    <dbReference type="NCBI Taxonomy" id="8049"/>
    <lineage>
        <taxon>Eukaryota</taxon>
        <taxon>Metazoa</taxon>
        <taxon>Chordata</taxon>
        <taxon>Craniata</taxon>
        <taxon>Vertebrata</taxon>
        <taxon>Euteleostomi</taxon>
        <taxon>Actinopterygii</taxon>
        <taxon>Neopterygii</taxon>
        <taxon>Teleostei</taxon>
        <taxon>Neoteleostei</taxon>
        <taxon>Acanthomorphata</taxon>
        <taxon>Zeiogadaria</taxon>
        <taxon>Gadariae</taxon>
        <taxon>Gadiformes</taxon>
        <taxon>Gadoidei</taxon>
        <taxon>Gadidae</taxon>
        <taxon>Gadus</taxon>
    </lineage>
</organism>
<dbReference type="AlphaFoldDB" id="A0A8C4ZXP6"/>
<accession>A0A8C4ZXP6</accession>
<reference evidence="1" key="1">
    <citation type="submission" date="2025-08" db="UniProtKB">
        <authorList>
            <consortium name="Ensembl"/>
        </authorList>
    </citation>
    <scope>IDENTIFICATION</scope>
</reference>
<evidence type="ECO:0000313" key="2">
    <source>
        <dbReference type="Proteomes" id="UP000694546"/>
    </source>
</evidence>
<proteinExistence type="predicted"/>
<evidence type="ECO:0000313" key="1">
    <source>
        <dbReference type="Ensembl" id="ENSGMOP00000023449.1"/>
    </source>
</evidence>
<keyword evidence="2" id="KW-1185">Reference proteome</keyword>
<reference evidence="1" key="2">
    <citation type="submission" date="2025-09" db="UniProtKB">
        <authorList>
            <consortium name="Ensembl"/>
        </authorList>
    </citation>
    <scope>IDENTIFICATION</scope>
</reference>
<sequence length="108" mass="11609">MTGGRCVGGEVDVPCTPSGSGEEGWDGSLSLSGILTALASVCIQTSYTHCSLFTTPCLSLAPPSRIYHLCRTTRTHTASTHTHVRTHMHVHTQTWMNAPLLLKPKLGH</sequence>
<dbReference type="Ensembl" id="ENSGMOT00000062435.1">
    <property type="protein sequence ID" value="ENSGMOP00000023449.1"/>
    <property type="gene ID" value="ENSGMOG00000033433.1"/>
</dbReference>